<accession>A0A843U2U3</accession>
<name>A0A843U2U3_COLES</name>
<proteinExistence type="predicted"/>
<reference evidence="1" key="1">
    <citation type="submission" date="2017-07" db="EMBL/GenBank/DDBJ databases">
        <title>Taro Niue Genome Assembly and Annotation.</title>
        <authorList>
            <person name="Atibalentja N."/>
            <person name="Keating K."/>
            <person name="Fields C.J."/>
        </authorList>
    </citation>
    <scope>NUCLEOTIDE SEQUENCE</scope>
    <source>
        <strain evidence="1">Niue_2</strain>
        <tissue evidence="1">Leaf</tissue>
    </source>
</reference>
<sequence>MEWPNQAGAADLSWAQHMWRSGGVVGDATGGGKPSCACNGVWEELWRSGACEAGDCWPCDAAGRTRGKRIWRWVMELGRGDPGHTELGRKLSFLSICLIPQLCDGAREELWGSGACEAGDYWSCDAAGGAHGKQIWRWVMELGRVRSSCRGAWKVPGSLYKDPKHLRSSAAGHWFEVCLPLVLGLSGIQEGDGIQRATRDQKAWLLFLFHLHKKWNMEIGLDI</sequence>
<protein>
    <submittedName>
        <fullName evidence="1">Uncharacterized protein</fullName>
    </submittedName>
</protein>
<evidence type="ECO:0000313" key="2">
    <source>
        <dbReference type="Proteomes" id="UP000652761"/>
    </source>
</evidence>
<organism evidence="1 2">
    <name type="scientific">Colocasia esculenta</name>
    <name type="common">Wild taro</name>
    <name type="synonym">Arum esculentum</name>
    <dbReference type="NCBI Taxonomy" id="4460"/>
    <lineage>
        <taxon>Eukaryota</taxon>
        <taxon>Viridiplantae</taxon>
        <taxon>Streptophyta</taxon>
        <taxon>Embryophyta</taxon>
        <taxon>Tracheophyta</taxon>
        <taxon>Spermatophyta</taxon>
        <taxon>Magnoliopsida</taxon>
        <taxon>Liliopsida</taxon>
        <taxon>Araceae</taxon>
        <taxon>Aroideae</taxon>
        <taxon>Colocasieae</taxon>
        <taxon>Colocasia</taxon>
    </lineage>
</organism>
<dbReference type="AlphaFoldDB" id="A0A843U2U3"/>
<evidence type="ECO:0000313" key="1">
    <source>
        <dbReference type="EMBL" id="MQL76616.1"/>
    </source>
</evidence>
<comment type="caution">
    <text evidence="1">The sequence shown here is derived from an EMBL/GenBank/DDBJ whole genome shotgun (WGS) entry which is preliminary data.</text>
</comment>
<dbReference type="Proteomes" id="UP000652761">
    <property type="component" value="Unassembled WGS sequence"/>
</dbReference>
<gene>
    <name evidence="1" type="ORF">Taro_009015</name>
</gene>
<keyword evidence="2" id="KW-1185">Reference proteome</keyword>
<dbReference type="EMBL" id="NMUH01000308">
    <property type="protein sequence ID" value="MQL76616.1"/>
    <property type="molecule type" value="Genomic_DNA"/>
</dbReference>